<protein>
    <submittedName>
        <fullName evidence="2">Uncharacterized protein, isoform E</fullName>
    </submittedName>
</protein>
<feature type="compositionally biased region" description="Basic residues" evidence="1">
    <location>
        <begin position="10"/>
        <end position="24"/>
    </location>
</feature>
<feature type="region of interest" description="Disordered" evidence="1">
    <location>
        <begin position="1"/>
        <end position="68"/>
    </location>
</feature>
<dbReference type="AlphaFoldDB" id="A0A0P8YC72"/>
<name>A0A0P8YC72_DROAN</name>
<dbReference type="EMBL" id="CH902618">
    <property type="protein sequence ID" value="KPU78976.1"/>
    <property type="molecule type" value="Genomic_DNA"/>
</dbReference>
<feature type="region of interest" description="Disordered" evidence="1">
    <location>
        <begin position="443"/>
        <end position="483"/>
    </location>
</feature>
<feature type="region of interest" description="Disordered" evidence="1">
    <location>
        <begin position="358"/>
        <end position="403"/>
    </location>
</feature>
<evidence type="ECO:0000256" key="1">
    <source>
        <dbReference type="SAM" id="MobiDB-lite"/>
    </source>
</evidence>
<feature type="compositionally biased region" description="Basic and acidic residues" evidence="1">
    <location>
        <begin position="40"/>
        <end position="66"/>
    </location>
</feature>
<keyword evidence="3" id="KW-1185">Reference proteome</keyword>
<accession>A0A0P8YC72</accession>
<proteinExistence type="predicted"/>
<feature type="compositionally biased region" description="Acidic residues" evidence="1">
    <location>
        <begin position="30"/>
        <end position="39"/>
    </location>
</feature>
<feature type="compositionally biased region" description="Low complexity" evidence="1">
    <location>
        <begin position="358"/>
        <end position="369"/>
    </location>
</feature>
<dbReference type="Pfam" id="PF15389">
    <property type="entry name" value="DUF4612"/>
    <property type="match status" value="1"/>
</dbReference>
<dbReference type="PANTHER" id="PTHR14974">
    <property type="entry name" value="SIMILAR TO RIKEN CDNA 1700025G04 GENE"/>
    <property type="match status" value="1"/>
</dbReference>
<organism evidence="2 3">
    <name type="scientific">Drosophila ananassae</name>
    <name type="common">Fruit fly</name>
    <dbReference type="NCBI Taxonomy" id="7217"/>
    <lineage>
        <taxon>Eukaryota</taxon>
        <taxon>Metazoa</taxon>
        <taxon>Ecdysozoa</taxon>
        <taxon>Arthropoda</taxon>
        <taxon>Hexapoda</taxon>
        <taxon>Insecta</taxon>
        <taxon>Pterygota</taxon>
        <taxon>Neoptera</taxon>
        <taxon>Endopterygota</taxon>
        <taxon>Diptera</taxon>
        <taxon>Brachycera</taxon>
        <taxon>Muscomorpha</taxon>
        <taxon>Ephydroidea</taxon>
        <taxon>Drosophilidae</taxon>
        <taxon>Drosophila</taxon>
        <taxon>Sophophora</taxon>
    </lineage>
</organism>
<feature type="compositionally biased region" description="Polar residues" evidence="1">
    <location>
        <begin position="474"/>
        <end position="483"/>
    </location>
</feature>
<feature type="compositionally biased region" description="Low complexity" evidence="1">
    <location>
        <begin position="462"/>
        <end position="473"/>
    </location>
</feature>
<sequence length="483" mass="52006">MGCGQSKIHLYPRKSKSKANGKKGGHADSDAETDEDEGHIEDAEKAQQRDREKHDESDDSSNKDVTDSDDDVAVSLLRAKNLSLLQSHQQNFFRMLDKKIDEGPDYDSASETEIALEEARLNALRQHWESASLTASICSSASRSLQTTPIRQVQVPLKQPPRGAGLLLQPSSAAAVSTAMVSIPATEYLPQHVMAGRQQQQVQQVQQVPQQQAAVLYQQQQQQLILLPQLDGSVVNTSTAAAAQLAQLQQQQLSQQQQLYQQQQQYLLTLPAGTKPQSVSPKRLLYGSTVAGAVPPGTSACPQPAAPPSVQYIAAGSQMMQPGASGGFLNGAGAISGIAAGRGPLQLAYYGAAPPSTAPPLATSAPIAPETYEPPTAPHSQNQQQQQQQPPTQPPPGAYYGEMMHGVQPASAVEYKFPPAISVQRLAPQVQRQLRETQELIKDSCPQLYAAGYGSPGPPIRNPNRNPTRTRPTLETQFSQELS</sequence>
<dbReference type="OrthoDB" id="5919401at2759"/>
<dbReference type="PANTHER" id="PTHR14974:SF3">
    <property type="entry name" value="SIMILAR TO RIKEN CDNA 1700025G04 GENE"/>
    <property type="match status" value="1"/>
</dbReference>
<dbReference type="InterPro" id="IPR027967">
    <property type="entry name" value="DUF4612"/>
</dbReference>
<evidence type="ECO:0000313" key="2">
    <source>
        <dbReference type="EMBL" id="KPU78976.1"/>
    </source>
</evidence>
<reference evidence="2 3" key="1">
    <citation type="journal article" date="2007" name="Nature">
        <title>Evolution of genes and genomes on the Drosophila phylogeny.</title>
        <authorList>
            <consortium name="Drosophila 12 Genomes Consortium"/>
            <person name="Clark A.G."/>
            <person name="Eisen M.B."/>
            <person name="Smith D.R."/>
            <person name="Bergman C.M."/>
            <person name="Oliver B."/>
            <person name="Markow T.A."/>
            <person name="Kaufman T.C."/>
            <person name="Kellis M."/>
            <person name="Gelbart W."/>
            <person name="Iyer V.N."/>
            <person name="Pollard D.A."/>
            <person name="Sackton T.B."/>
            <person name="Larracuente A.M."/>
            <person name="Singh N.D."/>
            <person name="Abad J.P."/>
            <person name="Abt D.N."/>
            <person name="Adryan B."/>
            <person name="Aguade M."/>
            <person name="Akashi H."/>
            <person name="Anderson W.W."/>
            <person name="Aquadro C.F."/>
            <person name="Ardell D.H."/>
            <person name="Arguello R."/>
            <person name="Artieri C.G."/>
            <person name="Barbash D.A."/>
            <person name="Barker D."/>
            <person name="Barsanti P."/>
            <person name="Batterham P."/>
            <person name="Batzoglou S."/>
            <person name="Begun D."/>
            <person name="Bhutkar A."/>
            <person name="Blanco E."/>
            <person name="Bosak S.A."/>
            <person name="Bradley R.K."/>
            <person name="Brand A.D."/>
            <person name="Brent M.R."/>
            <person name="Brooks A.N."/>
            <person name="Brown R.H."/>
            <person name="Butlin R.K."/>
            <person name="Caggese C."/>
            <person name="Calvi B.R."/>
            <person name="Bernardo de Carvalho A."/>
            <person name="Caspi A."/>
            <person name="Castrezana S."/>
            <person name="Celniker S.E."/>
            <person name="Chang J.L."/>
            <person name="Chapple C."/>
            <person name="Chatterji S."/>
            <person name="Chinwalla A."/>
            <person name="Civetta A."/>
            <person name="Clifton S.W."/>
            <person name="Comeron J.M."/>
            <person name="Costello J.C."/>
            <person name="Coyne J.A."/>
            <person name="Daub J."/>
            <person name="David R.G."/>
            <person name="Delcher A.L."/>
            <person name="Delehaunty K."/>
            <person name="Do C.B."/>
            <person name="Ebling H."/>
            <person name="Edwards K."/>
            <person name="Eickbush T."/>
            <person name="Evans J.D."/>
            <person name="Filipski A."/>
            <person name="Findeiss S."/>
            <person name="Freyhult E."/>
            <person name="Fulton L."/>
            <person name="Fulton R."/>
            <person name="Garcia A.C."/>
            <person name="Gardiner A."/>
            <person name="Garfield D.A."/>
            <person name="Garvin B.E."/>
            <person name="Gibson G."/>
            <person name="Gilbert D."/>
            <person name="Gnerre S."/>
            <person name="Godfrey J."/>
            <person name="Good R."/>
            <person name="Gotea V."/>
            <person name="Gravely B."/>
            <person name="Greenberg A.J."/>
            <person name="Griffiths-Jones S."/>
            <person name="Gross S."/>
            <person name="Guigo R."/>
            <person name="Gustafson E.A."/>
            <person name="Haerty W."/>
            <person name="Hahn M.W."/>
            <person name="Halligan D.L."/>
            <person name="Halpern A.L."/>
            <person name="Halter G.M."/>
            <person name="Han M.V."/>
            <person name="Heger A."/>
            <person name="Hillier L."/>
            <person name="Hinrichs A.S."/>
            <person name="Holmes I."/>
            <person name="Hoskins R.A."/>
            <person name="Hubisz M.J."/>
            <person name="Hultmark D."/>
            <person name="Huntley M.A."/>
            <person name="Jaffe D.B."/>
            <person name="Jagadeeshan S."/>
            <person name="Jeck W.R."/>
            <person name="Johnson J."/>
            <person name="Jones C.D."/>
            <person name="Jordan W.C."/>
            <person name="Karpen G.H."/>
            <person name="Kataoka E."/>
            <person name="Keightley P.D."/>
            <person name="Kheradpour P."/>
            <person name="Kirkness E.F."/>
            <person name="Koerich L.B."/>
            <person name="Kristiansen K."/>
            <person name="Kudrna D."/>
            <person name="Kulathinal R.J."/>
            <person name="Kumar S."/>
            <person name="Kwok R."/>
            <person name="Lander E."/>
            <person name="Langley C.H."/>
            <person name="Lapoint R."/>
            <person name="Lazzaro B.P."/>
            <person name="Lee S.J."/>
            <person name="Levesque L."/>
            <person name="Li R."/>
            <person name="Lin C.F."/>
            <person name="Lin M.F."/>
            <person name="Lindblad-Toh K."/>
            <person name="Llopart A."/>
            <person name="Long M."/>
            <person name="Low L."/>
            <person name="Lozovsky E."/>
            <person name="Lu J."/>
            <person name="Luo M."/>
            <person name="Machado C.A."/>
            <person name="Makalowski W."/>
            <person name="Marzo M."/>
            <person name="Matsuda M."/>
            <person name="Matzkin L."/>
            <person name="McAllister B."/>
            <person name="McBride C.S."/>
            <person name="McKernan B."/>
            <person name="McKernan K."/>
            <person name="Mendez-Lago M."/>
            <person name="Minx P."/>
            <person name="Mollenhauer M.U."/>
            <person name="Montooth K."/>
            <person name="Mount S.M."/>
            <person name="Mu X."/>
            <person name="Myers E."/>
            <person name="Negre B."/>
            <person name="Newfeld S."/>
            <person name="Nielsen R."/>
            <person name="Noor M.A."/>
            <person name="O'Grady P."/>
            <person name="Pachter L."/>
            <person name="Papaceit M."/>
            <person name="Parisi M.J."/>
            <person name="Parisi M."/>
            <person name="Parts L."/>
            <person name="Pedersen J.S."/>
            <person name="Pesole G."/>
            <person name="Phillippy A.M."/>
            <person name="Ponting C.P."/>
            <person name="Pop M."/>
            <person name="Porcelli D."/>
            <person name="Powell J.R."/>
            <person name="Prohaska S."/>
            <person name="Pruitt K."/>
            <person name="Puig M."/>
            <person name="Quesneville H."/>
            <person name="Ram K.R."/>
            <person name="Rand D."/>
            <person name="Rasmussen M.D."/>
            <person name="Reed L.K."/>
            <person name="Reenan R."/>
            <person name="Reily A."/>
            <person name="Remington K.A."/>
            <person name="Rieger T.T."/>
            <person name="Ritchie M.G."/>
            <person name="Robin C."/>
            <person name="Rogers Y.H."/>
            <person name="Rohde C."/>
            <person name="Rozas J."/>
            <person name="Rubenfield M.J."/>
            <person name="Ruiz A."/>
            <person name="Russo S."/>
            <person name="Salzberg S.L."/>
            <person name="Sanchez-Gracia A."/>
            <person name="Saranga D.J."/>
            <person name="Sato H."/>
            <person name="Schaeffer S.W."/>
            <person name="Schatz M.C."/>
            <person name="Schlenke T."/>
            <person name="Schwartz R."/>
            <person name="Segarra C."/>
            <person name="Singh R.S."/>
            <person name="Sirot L."/>
            <person name="Sirota M."/>
            <person name="Sisneros N.B."/>
            <person name="Smith C.D."/>
            <person name="Smith T.F."/>
            <person name="Spieth J."/>
            <person name="Stage D.E."/>
            <person name="Stark A."/>
            <person name="Stephan W."/>
            <person name="Strausberg R.L."/>
            <person name="Strempel S."/>
            <person name="Sturgill D."/>
            <person name="Sutton G."/>
            <person name="Sutton G.G."/>
            <person name="Tao W."/>
            <person name="Teichmann S."/>
            <person name="Tobari Y.N."/>
            <person name="Tomimura Y."/>
            <person name="Tsolas J.M."/>
            <person name="Valente V.L."/>
            <person name="Venter E."/>
            <person name="Venter J.C."/>
            <person name="Vicario S."/>
            <person name="Vieira F.G."/>
            <person name="Vilella A.J."/>
            <person name="Villasante A."/>
            <person name="Walenz B."/>
            <person name="Wang J."/>
            <person name="Wasserman M."/>
            <person name="Watts T."/>
            <person name="Wilson D."/>
            <person name="Wilson R.K."/>
            <person name="Wing R.A."/>
            <person name="Wolfner M.F."/>
            <person name="Wong A."/>
            <person name="Wong G.K."/>
            <person name="Wu C.I."/>
            <person name="Wu G."/>
            <person name="Yamamoto D."/>
            <person name="Yang H.P."/>
            <person name="Yang S.P."/>
            <person name="Yorke J.A."/>
            <person name="Yoshida K."/>
            <person name="Zdobnov E."/>
            <person name="Zhang P."/>
            <person name="Zhang Y."/>
            <person name="Zimin A.V."/>
            <person name="Baldwin J."/>
            <person name="Abdouelleil A."/>
            <person name="Abdulkadir J."/>
            <person name="Abebe A."/>
            <person name="Abera B."/>
            <person name="Abreu J."/>
            <person name="Acer S.C."/>
            <person name="Aftuck L."/>
            <person name="Alexander A."/>
            <person name="An P."/>
            <person name="Anderson E."/>
            <person name="Anderson S."/>
            <person name="Arachi H."/>
            <person name="Azer M."/>
            <person name="Bachantsang P."/>
            <person name="Barry A."/>
            <person name="Bayul T."/>
            <person name="Berlin A."/>
            <person name="Bessette D."/>
            <person name="Bloom T."/>
            <person name="Blye J."/>
            <person name="Boguslavskiy L."/>
            <person name="Bonnet C."/>
            <person name="Boukhgalter B."/>
            <person name="Bourzgui I."/>
            <person name="Brown A."/>
            <person name="Cahill P."/>
            <person name="Channer S."/>
            <person name="Cheshatsang Y."/>
            <person name="Chuda L."/>
            <person name="Citroen M."/>
            <person name="Collymore A."/>
            <person name="Cooke P."/>
            <person name="Costello M."/>
            <person name="D'Aco K."/>
            <person name="Daza R."/>
            <person name="De Haan G."/>
            <person name="DeGray S."/>
            <person name="DeMaso C."/>
            <person name="Dhargay N."/>
            <person name="Dooley K."/>
            <person name="Dooley E."/>
            <person name="Doricent M."/>
            <person name="Dorje P."/>
            <person name="Dorjee K."/>
            <person name="Dupes A."/>
            <person name="Elong R."/>
            <person name="Falk J."/>
            <person name="Farina A."/>
            <person name="Faro S."/>
            <person name="Ferguson D."/>
            <person name="Fisher S."/>
            <person name="Foley C.D."/>
            <person name="Franke A."/>
            <person name="Friedrich D."/>
            <person name="Gadbois L."/>
            <person name="Gearin G."/>
            <person name="Gearin C.R."/>
            <person name="Giannoukos G."/>
            <person name="Goode T."/>
            <person name="Graham J."/>
            <person name="Grandbois E."/>
            <person name="Grewal S."/>
            <person name="Gyaltsen K."/>
            <person name="Hafez N."/>
            <person name="Hagos B."/>
            <person name="Hall J."/>
            <person name="Henson C."/>
            <person name="Hollinger A."/>
            <person name="Honan T."/>
            <person name="Huard M.D."/>
            <person name="Hughes L."/>
            <person name="Hurhula B."/>
            <person name="Husby M.E."/>
            <person name="Kamat A."/>
            <person name="Kanga B."/>
            <person name="Kashin S."/>
            <person name="Khazanovich D."/>
            <person name="Kisner P."/>
            <person name="Lance K."/>
            <person name="Lara M."/>
            <person name="Lee W."/>
            <person name="Lennon N."/>
            <person name="Letendre F."/>
            <person name="LeVine R."/>
            <person name="Lipovsky A."/>
            <person name="Liu X."/>
            <person name="Liu J."/>
            <person name="Liu S."/>
            <person name="Lokyitsang T."/>
            <person name="Lokyitsang Y."/>
            <person name="Lubonja R."/>
            <person name="Lui A."/>
            <person name="MacDonald P."/>
            <person name="Magnisalis V."/>
            <person name="Maru K."/>
            <person name="Matthews C."/>
            <person name="McCusker W."/>
            <person name="McDonough S."/>
            <person name="Mehta T."/>
            <person name="Meldrim J."/>
            <person name="Meneus L."/>
            <person name="Mihai O."/>
            <person name="Mihalev A."/>
            <person name="Mihova T."/>
            <person name="Mittelman R."/>
            <person name="Mlenga V."/>
            <person name="Montmayeur A."/>
            <person name="Mulrain L."/>
            <person name="Navidi A."/>
            <person name="Naylor J."/>
            <person name="Negash T."/>
            <person name="Nguyen T."/>
            <person name="Nguyen N."/>
            <person name="Nicol R."/>
            <person name="Norbu C."/>
            <person name="Norbu N."/>
            <person name="Novod N."/>
            <person name="O'Neill B."/>
            <person name="Osman S."/>
            <person name="Markiewicz E."/>
            <person name="Oyono O.L."/>
            <person name="Patti C."/>
            <person name="Phunkhang P."/>
            <person name="Pierre F."/>
            <person name="Priest M."/>
            <person name="Raghuraman S."/>
            <person name="Rege F."/>
            <person name="Reyes R."/>
            <person name="Rise C."/>
            <person name="Rogov P."/>
            <person name="Ross K."/>
            <person name="Ryan E."/>
            <person name="Settipalli S."/>
            <person name="Shea T."/>
            <person name="Sherpa N."/>
            <person name="Shi L."/>
            <person name="Shih D."/>
            <person name="Sparrow T."/>
            <person name="Spaulding J."/>
            <person name="Stalker J."/>
            <person name="Stange-Thomann N."/>
            <person name="Stavropoulos S."/>
            <person name="Stone C."/>
            <person name="Strader C."/>
            <person name="Tesfaye S."/>
            <person name="Thomson T."/>
            <person name="Thoulutsang Y."/>
            <person name="Thoulutsang D."/>
            <person name="Topham K."/>
            <person name="Topping I."/>
            <person name="Tsamla T."/>
            <person name="Vassiliev H."/>
            <person name="Vo A."/>
            <person name="Wangchuk T."/>
            <person name="Wangdi T."/>
            <person name="Weiand M."/>
            <person name="Wilkinson J."/>
            <person name="Wilson A."/>
            <person name="Yadav S."/>
            <person name="Young G."/>
            <person name="Yu Q."/>
            <person name="Zembek L."/>
            <person name="Zhong D."/>
            <person name="Zimmer A."/>
            <person name="Zwirko Z."/>
            <person name="Jaffe D.B."/>
            <person name="Alvarez P."/>
            <person name="Brockman W."/>
            <person name="Butler J."/>
            <person name="Chin C."/>
            <person name="Gnerre S."/>
            <person name="Grabherr M."/>
            <person name="Kleber M."/>
            <person name="Mauceli E."/>
            <person name="MacCallum I."/>
        </authorList>
    </citation>
    <scope>NUCLEOTIDE SEQUENCE [LARGE SCALE GENOMIC DNA]</scope>
    <source>
        <strain evidence="3">Tucson 14024-0371.13</strain>
    </source>
</reference>
<evidence type="ECO:0000313" key="3">
    <source>
        <dbReference type="Proteomes" id="UP000007801"/>
    </source>
</evidence>
<dbReference type="Proteomes" id="UP000007801">
    <property type="component" value="Unassembled WGS sequence"/>
</dbReference>
<gene>
    <name evidence="2" type="primary">Dana\GF23553</name>
    <name evidence="2" type="synonym">dana_GLEANR_8345</name>
    <name evidence="2" type="ORF">GF23553</name>
</gene>
<feature type="compositionally biased region" description="Low complexity" evidence="1">
    <location>
        <begin position="381"/>
        <end position="390"/>
    </location>
</feature>